<comment type="caution">
    <text evidence="1">The sequence shown here is derived from an EMBL/GenBank/DDBJ whole genome shotgun (WGS) entry which is preliminary data.</text>
</comment>
<accession>A0AAE0RSH1</accession>
<name>A0AAE0RSH1_9BIVA</name>
<gene>
    <name evidence="1" type="ORF">CHS0354_030235</name>
</gene>
<organism evidence="1 2">
    <name type="scientific">Potamilus streckersoni</name>
    <dbReference type="NCBI Taxonomy" id="2493646"/>
    <lineage>
        <taxon>Eukaryota</taxon>
        <taxon>Metazoa</taxon>
        <taxon>Spiralia</taxon>
        <taxon>Lophotrochozoa</taxon>
        <taxon>Mollusca</taxon>
        <taxon>Bivalvia</taxon>
        <taxon>Autobranchia</taxon>
        <taxon>Heteroconchia</taxon>
        <taxon>Palaeoheterodonta</taxon>
        <taxon>Unionida</taxon>
        <taxon>Unionoidea</taxon>
        <taxon>Unionidae</taxon>
        <taxon>Ambleminae</taxon>
        <taxon>Lampsilini</taxon>
        <taxon>Potamilus</taxon>
    </lineage>
</organism>
<proteinExistence type="predicted"/>
<reference evidence="1" key="3">
    <citation type="submission" date="2023-05" db="EMBL/GenBank/DDBJ databases">
        <authorList>
            <person name="Smith C.H."/>
        </authorList>
    </citation>
    <scope>NUCLEOTIDE SEQUENCE</scope>
    <source>
        <strain evidence="1">CHS0354</strain>
        <tissue evidence="1">Mantle</tissue>
    </source>
</reference>
<keyword evidence="2" id="KW-1185">Reference proteome</keyword>
<evidence type="ECO:0000313" key="2">
    <source>
        <dbReference type="Proteomes" id="UP001195483"/>
    </source>
</evidence>
<dbReference type="Proteomes" id="UP001195483">
    <property type="component" value="Unassembled WGS sequence"/>
</dbReference>
<dbReference type="AlphaFoldDB" id="A0AAE0RSH1"/>
<dbReference type="EMBL" id="JAEAOA010001799">
    <property type="protein sequence ID" value="KAK3578812.1"/>
    <property type="molecule type" value="Genomic_DNA"/>
</dbReference>
<reference evidence="1" key="2">
    <citation type="journal article" date="2021" name="Genome Biol. Evol.">
        <title>Developing a high-quality reference genome for a parasitic bivalve with doubly uniparental inheritance (Bivalvia: Unionida).</title>
        <authorList>
            <person name="Smith C.H."/>
        </authorList>
    </citation>
    <scope>NUCLEOTIDE SEQUENCE</scope>
    <source>
        <strain evidence="1">CHS0354</strain>
        <tissue evidence="1">Mantle</tissue>
    </source>
</reference>
<evidence type="ECO:0000313" key="1">
    <source>
        <dbReference type="EMBL" id="KAK3578812.1"/>
    </source>
</evidence>
<reference evidence="1" key="1">
    <citation type="journal article" date="2021" name="Genome Biol. Evol.">
        <title>A High-Quality Reference Genome for a Parasitic Bivalve with Doubly Uniparental Inheritance (Bivalvia: Unionida).</title>
        <authorList>
            <person name="Smith C.H."/>
        </authorList>
    </citation>
    <scope>NUCLEOTIDE SEQUENCE</scope>
    <source>
        <strain evidence="1">CHS0354</strain>
    </source>
</reference>
<protein>
    <submittedName>
        <fullName evidence="1">Uncharacterized protein</fullName>
    </submittedName>
</protein>
<sequence>MQILNLKEEYDEAVLDNETDLPAARTNQPPQHWVVFVNTENLDQELEQRRKVWESLATTTTIITTFTRASWRVEEKSIQNPLRERFGF</sequence>